<keyword evidence="2 3" id="KW-0186">Copper</keyword>
<keyword evidence="5" id="KW-1133">Transmembrane helix</keyword>
<feature type="binding site" evidence="3">
    <location>
        <position position="94"/>
    </location>
    <ligand>
        <name>Cu cation</name>
        <dbReference type="ChEBI" id="CHEBI:23378"/>
    </ligand>
</feature>
<keyword evidence="3" id="KW-0479">Metal-binding</keyword>
<feature type="disulfide bond" description="Redox-active" evidence="4">
    <location>
        <begin position="94"/>
        <end position="98"/>
    </location>
</feature>
<dbReference type="AlphaFoldDB" id="G0L588"/>
<keyword evidence="5" id="KW-0472">Membrane</keyword>
<dbReference type="Pfam" id="PF02630">
    <property type="entry name" value="SCO1-SenC"/>
    <property type="match status" value="1"/>
</dbReference>
<feature type="binding site" evidence="3">
    <location>
        <position position="183"/>
    </location>
    <ligand>
        <name>Cu cation</name>
        <dbReference type="ChEBI" id="CHEBI:23378"/>
    </ligand>
</feature>
<reference evidence="7 8" key="2">
    <citation type="journal article" date="2012" name="Environ. Microbiol.">
        <title>Characterization of the first alginolytic operons in a marine bacterium: from their emergence in marine Flavobacteriia to their independent transfers to marine Proteobacteria and human gut Bacteroides.</title>
        <authorList>
            <person name="Thomas F."/>
            <person name="Barbeyron T."/>
            <person name="Tonon T."/>
            <person name="Genicot S."/>
            <person name="Czjzek M."/>
            <person name="Michel G."/>
        </authorList>
    </citation>
    <scope>NUCLEOTIDE SEQUENCE [LARGE SCALE GENOMIC DNA]</scope>
    <source>
        <strain evidence="8">DSM 12802 / CCUG 47099 / CIP 106680 / NCIMB 13871 / Dsij</strain>
    </source>
</reference>
<dbReference type="PROSITE" id="PS51352">
    <property type="entry name" value="THIOREDOXIN_2"/>
    <property type="match status" value="1"/>
</dbReference>
<evidence type="ECO:0000313" key="7">
    <source>
        <dbReference type="EMBL" id="CAZ96021.1"/>
    </source>
</evidence>
<proteinExistence type="inferred from homology"/>
<dbReference type="GO" id="GO:0046872">
    <property type="term" value="F:metal ion binding"/>
    <property type="evidence" value="ECO:0007669"/>
    <property type="project" value="UniProtKB-KW"/>
</dbReference>
<reference evidence="8" key="1">
    <citation type="submission" date="2009-07" db="EMBL/GenBank/DDBJ databases">
        <title>Complete genome sequence of Zobellia galactanivorans Dsij.</title>
        <authorList>
            <consortium name="Genoscope - CEA"/>
        </authorList>
    </citation>
    <scope>NUCLEOTIDE SEQUENCE [LARGE SCALE GENOMIC DNA]</scope>
    <source>
        <strain evidence="8">DSM 12802 / CCUG 47099 / CIP 106680 / NCIMB 13871 / Dsij</strain>
    </source>
</reference>
<feature type="domain" description="Thioredoxin" evidence="6">
    <location>
        <begin position="56"/>
        <end position="220"/>
    </location>
</feature>
<protein>
    <submittedName>
        <fullName evidence="7">Conserved hypothetical membrane protein</fullName>
    </submittedName>
</protein>
<dbReference type="RefSeq" id="WP_013993327.1">
    <property type="nucleotide sequence ID" value="NC_015844.1"/>
</dbReference>
<gene>
    <name evidence="7" type="ordered locus">zobellia_1966</name>
</gene>
<evidence type="ECO:0000256" key="3">
    <source>
        <dbReference type="PIRSR" id="PIRSR603782-1"/>
    </source>
</evidence>
<evidence type="ECO:0000256" key="4">
    <source>
        <dbReference type="PIRSR" id="PIRSR603782-2"/>
    </source>
</evidence>
<dbReference type="InterPro" id="IPR013766">
    <property type="entry name" value="Thioredoxin_domain"/>
</dbReference>
<evidence type="ECO:0000256" key="2">
    <source>
        <dbReference type="ARBA" id="ARBA00023008"/>
    </source>
</evidence>
<comment type="similarity">
    <text evidence="1">Belongs to the SCO1/2 family.</text>
</comment>
<sequence>MRSFFAKYKFFGLVLLGISSIIIYLFYNALQPAKTLTIYQPTMVNPELVDSTLQYKRKYHTIADFSLTNQNGETITQEDYADKIYIADFFFTTCPTICPIMTKNMASIQERIKNFDDVLLLSHSVTPQIDSVAQLKKYAIEKGVDDAKWNLVTGDKKQIYELARKSYLAVKDDGDGGPFDMIHTENFILVDKKKRIRGFYDGTNPEEIEKLMGDLEILRASYEKK</sequence>
<dbReference type="SUPFAM" id="SSF52833">
    <property type="entry name" value="Thioredoxin-like"/>
    <property type="match status" value="1"/>
</dbReference>
<dbReference type="KEGG" id="zga:ZOBELLIA_1966"/>
<dbReference type="PANTHER" id="PTHR12151:SF25">
    <property type="entry name" value="LINALOOL DEHYDRATASE_ISOMERASE DOMAIN-CONTAINING PROTEIN"/>
    <property type="match status" value="1"/>
</dbReference>
<dbReference type="InterPro" id="IPR003782">
    <property type="entry name" value="SCO1/SenC"/>
</dbReference>
<dbReference type="HOGENOM" id="CLU_050131_2_0_10"/>
<dbReference type="PATRIC" id="fig|63186.3.peg.1939"/>
<keyword evidence="8" id="KW-1185">Reference proteome</keyword>
<feature type="binding site" evidence="3">
    <location>
        <position position="98"/>
    </location>
    <ligand>
        <name>Cu cation</name>
        <dbReference type="ChEBI" id="CHEBI:23378"/>
    </ligand>
</feature>
<feature type="transmembrane region" description="Helical" evidence="5">
    <location>
        <begin position="12"/>
        <end position="30"/>
    </location>
</feature>
<dbReference type="STRING" id="63186.ZOBELLIA_1966"/>
<keyword evidence="4" id="KW-1015">Disulfide bond</keyword>
<dbReference type="InterPro" id="IPR036249">
    <property type="entry name" value="Thioredoxin-like_sf"/>
</dbReference>
<dbReference type="Proteomes" id="UP000008898">
    <property type="component" value="Chromosome"/>
</dbReference>
<organism evidence="7 8">
    <name type="scientific">Zobellia galactanivorans (strain DSM 12802 / CCUG 47099 / CIP 106680 / NCIMB 13871 / Dsij)</name>
    <dbReference type="NCBI Taxonomy" id="63186"/>
    <lineage>
        <taxon>Bacteria</taxon>
        <taxon>Pseudomonadati</taxon>
        <taxon>Bacteroidota</taxon>
        <taxon>Flavobacteriia</taxon>
        <taxon>Flavobacteriales</taxon>
        <taxon>Flavobacteriaceae</taxon>
        <taxon>Zobellia</taxon>
    </lineage>
</organism>
<keyword evidence="5" id="KW-0812">Transmembrane</keyword>
<dbReference type="EMBL" id="FP476056">
    <property type="protein sequence ID" value="CAZ96021.1"/>
    <property type="molecule type" value="Genomic_DNA"/>
</dbReference>
<accession>G0L588</accession>
<evidence type="ECO:0000256" key="1">
    <source>
        <dbReference type="ARBA" id="ARBA00010996"/>
    </source>
</evidence>
<evidence type="ECO:0000259" key="6">
    <source>
        <dbReference type="PROSITE" id="PS51352"/>
    </source>
</evidence>
<dbReference type="PANTHER" id="PTHR12151">
    <property type="entry name" value="ELECTRON TRANSPORT PROTIN SCO1/SENC FAMILY MEMBER"/>
    <property type="match status" value="1"/>
</dbReference>
<evidence type="ECO:0000256" key="5">
    <source>
        <dbReference type="SAM" id="Phobius"/>
    </source>
</evidence>
<dbReference type="Gene3D" id="3.40.30.10">
    <property type="entry name" value="Glutaredoxin"/>
    <property type="match status" value="1"/>
</dbReference>
<dbReference type="CDD" id="cd02968">
    <property type="entry name" value="SCO"/>
    <property type="match status" value="1"/>
</dbReference>
<dbReference type="OrthoDB" id="9811998at2"/>
<name>G0L588_ZOBGA</name>
<evidence type="ECO:0000313" key="8">
    <source>
        <dbReference type="Proteomes" id="UP000008898"/>
    </source>
</evidence>